<organism evidence="2 3">
    <name type="scientific">Bosea lupini</name>
    <dbReference type="NCBI Taxonomy" id="1036779"/>
    <lineage>
        <taxon>Bacteria</taxon>
        <taxon>Pseudomonadati</taxon>
        <taxon>Pseudomonadota</taxon>
        <taxon>Alphaproteobacteria</taxon>
        <taxon>Hyphomicrobiales</taxon>
        <taxon>Boseaceae</taxon>
        <taxon>Bosea</taxon>
    </lineage>
</organism>
<gene>
    <name evidence="2" type="ORF">SAMN04515666_106194</name>
</gene>
<keyword evidence="1" id="KW-0732">Signal</keyword>
<accession>A0A1H7UBD5</accession>
<dbReference type="AlphaFoldDB" id="A0A1H7UBD5"/>
<protein>
    <submittedName>
        <fullName evidence="2">Uncharacterized protein</fullName>
    </submittedName>
</protein>
<dbReference type="Proteomes" id="UP000199664">
    <property type="component" value="Unassembled WGS sequence"/>
</dbReference>
<sequence>MLRILGIGVVFLLVSTTYSMAQFHRENCHTQGPPFYFEENSKITLATEMDENGCRYGFAPINNNPFHSRNTEMVFEKAVIMKEPTNGNLSQSGEFSFFYKPNKGFRGKDSFVVYICGSSLRGSGCARLTYNATIR</sequence>
<keyword evidence="3" id="KW-1185">Reference proteome</keyword>
<name>A0A1H7UBD5_9HYPH</name>
<dbReference type="EMBL" id="FOAN01000006">
    <property type="protein sequence ID" value="SEL94076.1"/>
    <property type="molecule type" value="Genomic_DNA"/>
</dbReference>
<proteinExistence type="predicted"/>
<evidence type="ECO:0000313" key="3">
    <source>
        <dbReference type="Proteomes" id="UP000199664"/>
    </source>
</evidence>
<feature type="chain" id="PRO_5011474258" evidence="1">
    <location>
        <begin position="22"/>
        <end position="135"/>
    </location>
</feature>
<feature type="signal peptide" evidence="1">
    <location>
        <begin position="1"/>
        <end position="21"/>
    </location>
</feature>
<dbReference type="Gene3D" id="2.60.40.3440">
    <property type="match status" value="1"/>
</dbReference>
<reference evidence="3" key="1">
    <citation type="submission" date="2016-10" db="EMBL/GenBank/DDBJ databases">
        <authorList>
            <person name="Varghese N."/>
            <person name="Submissions S."/>
        </authorList>
    </citation>
    <scope>NUCLEOTIDE SEQUENCE [LARGE SCALE GENOMIC DNA]</scope>
    <source>
        <strain evidence="3">LMG 26383,CCUG 61248,R- 45681</strain>
    </source>
</reference>
<evidence type="ECO:0000256" key="1">
    <source>
        <dbReference type="SAM" id="SignalP"/>
    </source>
</evidence>
<evidence type="ECO:0000313" key="2">
    <source>
        <dbReference type="EMBL" id="SEL94076.1"/>
    </source>
</evidence>